<gene>
    <name evidence="8" type="ORF">URODEC1_LOCUS11241</name>
</gene>
<feature type="transmembrane region" description="Helical" evidence="5">
    <location>
        <begin position="255"/>
        <end position="273"/>
    </location>
</feature>
<dbReference type="PANTHER" id="PTHR21576">
    <property type="entry name" value="UNCHARACTERIZED NODULIN-LIKE PROTEIN"/>
    <property type="match status" value="1"/>
</dbReference>
<organism evidence="8 9">
    <name type="scientific">Urochloa decumbens</name>
    <dbReference type="NCBI Taxonomy" id="240449"/>
    <lineage>
        <taxon>Eukaryota</taxon>
        <taxon>Viridiplantae</taxon>
        <taxon>Streptophyta</taxon>
        <taxon>Embryophyta</taxon>
        <taxon>Tracheophyta</taxon>
        <taxon>Spermatophyta</taxon>
        <taxon>Magnoliopsida</taxon>
        <taxon>Liliopsida</taxon>
        <taxon>Poales</taxon>
        <taxon>Poaceae</taxon>
        <taxon>PACMAD clade</taxon>
        <taxon>Panicoideae</taxon>
        <taxon>Panicodae</taxon>
        <taxon>Paniceae</taxon>
        <taxon>Melinidinae</taxon>
        <taxon>Urochloa</taxon>
    </lineage>
</organism>
<dbReference type="GO" id="GO:0016020">
    <property type="term" value="C:membrane"/>
    <property type="evidence" value="ECO:0007669"/>
    <property type="project" value="UniProtKB-SubCell"/>
</dbReference>
<feature type="transmembrane region" description="Helical" evidence="5">
    <location>
        <begin position="426"/>
        <end position="444"/>
    </location>
</feature>
<feature type="transmembrane region" description="Helical" evidence="5">
    <location>
        <begin position="450"/>
        <end position="476"/>
    </location>
</feature>
<dbReference type="SUPFAM" id="SSF103473">
    <property type="entry name" value="MFS general substrate transporter"/>
    <property type="match status" value="1"/>
</dbReference>
<evidence type="ECO:0000256" key="1">
    <source>
        <dbReference type="ARBA" id="ARBA00004141"/>
    </source>
</evidence>
<dbReference type="Pfam" id="PF06813">
    <property type="entry name" value="Nodulin-like"/>
    <property type="match status" value="1"/>
</dbReference>
<evidence type="ECO:0000256" key="5">
    <source>
        <dbReference type="SAM" id="Phobius"/>
    </source>
</evidence>
<keyword evidence="2 5" id="KW-0812">Transmembrane</keyword>
<sequence length="588" mass="63092">MMPPLARGGGGDEGEAWRRWAVLVSTVWIQALTGTNFDFSAYSSALKSSLGISQEALNCLATASDLGKAFGWSSGLALLYMPLHGVLMVSAALGLGAYAAQYCCLIFLNPSSAAGSSFAIPYPLVFFVCLIAGCSICWFNTVCFVLCIRSFSASNRPLALSLSISFNGLSAAFYTLFANAFSPTSPSVYLLLNAVLPLAASILALPAILLCHTQDSNLQSVPRCDRRVFLGLYILAFITGIYLVVFGSFTTTGSAAWVILTGAMVLLALPLIIPACSSCSYVDTHSIDSASPPNHDDPHKPLLASNNLQNESNAVTEKTMEQQVQRTSCGTILDKGRLVVLGEEHSAKRLIGCLDFWLYYTAYFCGATVGLVYSNNLGQIAQSLHQQSQLTMLLAVYSSFSFFGRLLSALPDLLHSWKASFARTGWLAAALVPMPMAFFLMWKQQDGSTLVVGTALIGLSSGFIFAAAVSVTSELFGPNSIGVNHNILITNIPLGSLLYGQIAAMVYDANGQRMTVTDNHTGIIDTMIVCMGMKCYSTTFFVWGCITFLGLVSSMVLFIRTKPAYASTAASRSSCKHLTKFPVNRETP</sequence>
<evidence type="ECO:0000256" key="2">
    <source>
        <dbReference type="ARBA" id="ARBA00022692"/>
    </source>
</evidence>
<feature type="transmembrane region" description="Helical" evidence="5">
    <location>
        <begin position="189"/>
        <end position="210"/>
    </location>
</feature>
<reference evidence="8" key="1">
    <citation type="submission" date="2024-10" db="EMBL/GenBank/DDBJ databases">
        <authorList>
            <person name="Ryan C."/>
        </authorList>
    </citation>
    <scope>NUCLEOTIDE SEQUENCE [LARGE SCALE GENOMIC DNA]</scope>
</reference>
<evidence type="ECO:0000256" key="4">
    <source>
        <dbReference type="ARBA" id="ARBA00023136"/>
    </source>
</evidence>
<dbReference type="InterPro" id="IPR010658">
    <property type="entry name" value="Nodulin-like"/>
</dbReference>
<feature type="transmembrane region" description="Helical" evidence="5">
    <location>
        <begin position="158"/>
        <end position="177"/>
    </location>
</feature>
<evidence type="ECO:0000313" key="8">
    <source>
        <dbReference type="EMBL" id="CAL4904639.1"/>
    </source>
</evidence>
<feature type="transmembrane region" description="Helical" evidence="5">
    <location>
        <begin position="120"/>
        <end position="146"/>
    </location>
</feature>
<keyword evidence="4 5" id="KW-0472">Membrane</keyword>
<feature type="domain" description="NFD4 C-terminal" evidence="7">
    <location>
        <begin position="343"/>
        <end position="563"/>
    </location>
</feature>
<protein>
    <recommendedName>
        <fullName evidence="10">Nodulin-like domain-containing protein</fullName>
    </recommendedName>
</protein>
<dbReference type="Proteomes" id="UP001497457">
    <property type="component" value="Chromosome 11b"/>
</dbReference>
<dbReference type="Gene3D" id="1.20.1250.20">
    <property type="entry name" value="MFS general substrate transporter like domains"/>
    <property type="match status" value="1"/>
</dbReference>
<keyword evidence="9" id="KW-1185">Reference proteome</keyword>
<dbReference type="PANTHER" id="PTHR21576:SF7">
    <property type="entry name" value="MAJOR FACILITATOR SUPERFAMILY PROTEIN"/>
    <property type="match status" value="1"/>
</dbReference>
<feature type="transmembrane region" description="Helical" evidence="5">
    <location>
        <begin position="356"/>
        <end position="374"/>
    </location>
</feature>
<dbReference type="AlphaFoldDB" id="A0ABC8W958"/>
<feature type="transmembrane region" description="Helical" evidence="5">
    <location>
        <begin position="488"/>
        <end position="507"/>
    </location>
</feature>
<accession>A0ABC8W958</accession>
<feature type="transmembrane region" description="Helical" evidence="5">
    <location>
        <begin position="230"/>
        <end position="249"/>
    </location>
</feature>
<evidence type="ECO:0000256" key="3">
    <source>
        <dbReference type="ARBA" id="ARBA00022989"/>
    </source>
</evidence>
<dbReference type="EMBL" id="OZ075121">
    <property type="protein sequence ID" value="CAL4904639.1"/>
    <property type="molecule type" value="Genomic_DNA"/>
</dbReference>
<evidence type="ECO:0000259" key="6">
    <source>
        <dbReference type="Pfam" id="PF06813"/>
    </source>
</evidence>
<dbReference type="Pfam" id="PF23262">
    <property type="entry name" value="NFD4_C"/>
    <property type="match status" value="1"/>
</dbReference>
<name>A0ABC8W958_9POAL</name>
<feature type="transmembrane region" description="Helical" evidence="5">
    <location>
        <begin position="540"/>
        <end position="559"/>
    </location>
</feature>
<proteinExistence type="predicted"/>
<dbReference type="InterPro" id="IPR056555">
    <property type="entry name" value="NFD4_C"/>
</dbReference>
<evidence type="ECO:0000259" key="7">
    <source>
        <dbReference type="Pfam" id="PF23262"/>
    </source>
</evidence>
<dbReference type="InterPro" id="IPR036259">
    <property type="entry name" value="MFS_trans_sf"/>
</dbReference>
<comment type="subcellular location">
    <subcellularLocation>
        <location evidence="1">Membrane</location>
        <topology evidence="1">Multi-pass membrane protein</topology>
    </subcellularLocation>
</comment>
<keyword evidence="3 5" id="KW-1133">Transmembrane helix</keyword>
<feature type="domain" description="Nodulin-like" evidence="6">
    <location>
        <begin position="19"/>
        <end position="274"/>
    </location>
</feature>
<evidence type="ECO:0008006" key="10">
    <source>
        <dbReference type="Google" id="ProtNLM"/>
    </source>
</evidence>
<feature type="transmembrane region" description="Helical" evidence="5">
    <location>
        <begin position="86"/>
        <end position="108"/>
    </location>
</feature>
<evidence type="ECO:0000313" key="9">
    <source>
        <dbReference type="Proteomes" id="UP001497457"/>
    </source>
</evidence>